<gene>
    <name evidence="1" type="primary">ycf58</name>
    <name evidence="1" type="ORF">Gele_056</name>
</gene>
<keyword evidence="1" id="KW-0934">Plastid</keyword>
<dbReference type="Gene3D" id="2.40.128.20">
    <property type="match status" value="2"/>
</dbReference>
<sequence length="131" mass="15949">MFNLNKFFEKIQGKWYSHQTIYFVSNKKVKNYRNIITLNTNYFKENKLNQYNPYDIIHEEFIDDTLFYSYTILNSNCIKILSKSSEDNINYIEYIYSINQNFRISITYLKDLQRCLAVSFNSYIRQPHCLN</sequence>
<dbReference type="GeneID" id="27215798"/>
<protein>
    <recommendedName>
        <fullName evidence="2">Chromophore lyase CpcS/CpeS</fullName>
    </recommendedName>
</protein>
<evidence type="ECO:0000313" key="1">
    <source>
        <dbReference type="EMBL" id="AMK96317.1"/>
    </source>
</evidence>
<dbReference type="InterPro" id="IPR012674">
    <property type="entry name" value="Calycin"/>
</dbReference>
<reference evidence="1" key="1">
    <citation type="submission" date="2015-07" db="EMBL/GenBank/DDBJ databases">
        <title>Reconstructing the complex evolutionary history of mobile plasmids in red algal genomes.</title>
        <authorList>
            <person name="Lee J."/>
            <person name="Kim K.M."/>
            <person name="Yang E.C."/>
            <person name="Miller K.A."/>
            <person name="Boo S.M."/>
            <person name="Bhattacharya D."/>
            <person name="Yoon H.S."/>
        </authorList>
    </citation>
    <scope>NUCLEOTIDE SEQUENCE</scope>
</reference>
<evidence type="ECO:0008006" key="2">
    <source>
        <dbReference type="Google" id="ProtNLM"/>
    </source>
</evidence>
<dbReference type="EMBL" id="KT266786">
    <property type="protein sequence ID" value="AMK96317.1"/>
    <property type="molecule type" value="Genomic_DNA"/>
</dbReference>
<dbReference type="RefSeq" id="YP_009244075.1">
    <property type="nucleotide sequence ID" value="NC_029858.1"/>
</dbReference>
<accession>A0A141SDE9</accession>
<proteinExistence type="predicted"/>
<name>A0A141SDE9_GELEL</name>
<organism evidence="1">
    <name type="scientific">Gelidium elegans</name>
    <name type="common">Red alga</name>
    <dbReference type="NCBI Taxonomy" id="37200"/>
    <lineage>
        <taxon>Eukaryota</taxon>
        <taxon>Rhodophyta</taxon>
        <taxon>Florideophyceae</taxon>
        <taxon>Rhodymeniophycidae</taxon>
        <taxon>Gelidiales</taxon>
        <taxon>Gelidiaceae</taxon>
        <taxon>Gelidium</taxon>
    </lineage>
</organism>
<dbReference type="AlphaFoldDB" id="A0A141SDE9"/>
<geneLocation type="plastid" evidence="1"/>